<name>A0A9J6PBN1_9PROT</name>
<dbReference type="EMBL" id="JAMZFT010000003">
    <property type="protein sequence ID" value="MCP1337556.1"/>
    <property type="molecule type" value="Genomic_DNA"/>
</dbReference>
<sequence length="175" mass="18665">MTGIANAPVFTGFGDQGGDDFSLDLAGPDAGGDAVASIGTTDEVCRDFAQDMLKKSTMLQRHLDAAELYESQGHPQAARIALVEARDLAQNLQDDCNLYFQACRDNPSVTKDDQLRIAMMCNAYSSIEAQIDSKLAELNTGTPIDLRPIGEALWGILRFVGGIGRALGGGAAWQN</sequence>
<dbReference type="Proteomes" id="UP001055804">
    <property type="component" value="Unassembled WGS sequence"/>
</dbReference>
<keyword evidence="2" id="KW-1185">Reference proteome</keyword>
<reference evidence="1" key="1">
    <citation type="submission" date="2022-06" db="EMBL/GenBank/DDBJ databases">
        <title>Isolation and Genomics of Futiania mangrovii gen. nov., sp. nov., a Rare and Metabolically-versatile member in the Class Alphaproteobacteria.</title>
        <authorList>
            <person name="Liu L."/>
            <person name="Huang W.-C."/>
            <person name="Pan J."/>
            <person name="Li J."/>
            <person name="Huang Y."/>
            <person name="Du H."/>
            <person name="Liu Y."/>
            <person name="Li M."/>
        </authorList>
    </citation>
    <scope>NUCLEOTIDE SEQUENCE</scope>
    <source>
        <strain evidence="1">FT118</strain>
    </source>
</reference>
<organism evidence="1 2">
    <name type="scientific">Futiania mangrovi</name>
    <dbReference type="NCBI Taxonomy" id="2959716"/>
    <lineage>
        <taxon>Bacteria</taxon>
        <taxon>Pseudomonadati</taxon>
        <taxon>Pseudomonadota</taxon>
        <taxon>Alphaproteobacteria</taxon>
        <taxon>Futianiales</taxon>
        <taxon>Futianiaceae</taxon>
        <taxon>Futiania</taxon>
    </lineage>
</organism>
<protein>
    <submittedName>
        <fullName evidence="1">Uncharacterized protein</fullName>
    </submittedName>
</protein>
<proteinExistence type="predicted"/>
<evidence type="ECO:0000313" key="2">
    <source>
        <dbReference type="Proteomes" id="UP001055804"/>
    </source>
</evidence>
<gene>
    <name evidence="1" type="ORF">NJQ99_14130</name>
</gene>
<accession>A0A9J6PBN1</accession>
<dbReference type="AlphaFoldDB" id="A0A9J6PBN1"/>
<dbReference type="RefSeq" id="WP_269333520.1">
    <property type="nucleotide sequence ID" value="NZ_JAMZFT010000003.1"/>
</dbReference>
<comment type="caution">
    <text evidence="1">The sequence shown here is derived from an EMBL/GenBank/DDBJ whole genome shotgun (WGS) entry which is preliminary data.</text>
</comment>
<evidence type="ECO:0000313" key="1">
    <source>
        <dbReference type="EMBL" id="MCP1337556.1"/>
    </source>
</evidence>